<keyword evidence="5" id="KW-0418">Kinase</keyword>
<accession>A0A2K5XML0</accession>
<dbReference type="STRING" id="9568.ENSMLEP00000004525"/>
<evidence type="ECO:0000256" key="3">
    <source>
        <dbReference type="ARBA" id="ARBA00022679"/>
    </source>
</evidence>
<dbReference type="PROSITE" id="PS00108">
    <property type="entry name" value="PROTEIN_KINASE_ST"/>
    <property type="match status" value="1"/>
</dbReference>
<reference evidence="11" key="2">
    <citation type="submission" date="2025-09" db="UniProtKB">
        <authorList>
            <consortium name="Ensembl"/>
        </authorList>
    </citation>
    <scope>IDENTIFICATION</scope>
</reference>
<sequence>IFVAMKVVKSAQHYTDTLIDGFKISGVNGIHVCMIFEVLGHHLLKWIIKSNYQGLPVRCVKRIIRWFLQGLDYLHSKTKIIHPDIKPQNILMCMDDAYVRRTAAETTEWQKAGIPPPSGSALSTAPQKKLMGKISKKQKEKAEK</sequence>
<evidence type="ECO:0000313" key="12">
    <source>
        <dbReference type="Proteomes" id="UP000233140"/>
    </source>
</evidence>
<dbReference type="GO" id="GO:0005524">
    <property type="term" value="F:ATP binding"/>
    <property type="evidence" value="ECO:0007669"/>
    <property type="project" value="UniProtKB-KW"/>
</dbReference>
<dbReference type="InterPro" id="IPR051334">
    <property type="entry name" value="SRPK"/>
</dbReference>
<name>A0A2K5XML0_MANLE</name>
<dbReference type="SUPFAM" id="SSF56112">
    <property type="entry name" value="Protein kinase-like (PK-like)"/>
    <property type="match status" value="1"/>
</dbReference>
<dbReference type="Pfam" id="PF00069">
    <property type="entry name" value="Pkinase"/>
    <property type="match status" value="1"/>
</dbReference>
<feature type="compositionally biased region" description="Basic residues" evidence="9">
    <location>
        <begin position="130"/>
        <end position="144"/>
    </location>
</feature>
<dbReference type="OMA" id="CMDDAYV"/>
<keyword evidence="3" id="KW-0808">Transferase</keyword>
<evidence type="ECO:0000256" key="5">
    <source>
        <dbReference type="ARBA" id="ARBA00022777"/>
    </source>
</evidence>
<organism evidence="11 12">
    <name type="scientific">Mandrillus leucophaeus</name>
    <name type="common">Drill</name>
    <name type="synonym">Papio leucophaeus</name>
    <dbReference type="NCBI Taxonomy" id="9568"/>
    <lineage>
        <taxon>Eukaryota</taxon>
        <taxon>Metazoa</taxon>
        <taxon>Chordata</taxon>
        <taxon>Craniata</taxon>
        <taxon>Vertebrata</taxon>
        <taxon>Euteleostomi</taxon>
        <taxon>Mammalia</taxon>
        <taxon>Eutheria</taxon>
        <taxon>Euarchontoglires</taxon>
        <taxon>Primates</taxon>
        <taxon>Haplorrhini</taxon>
        <taxon>Catarrhini</taxon>
        <taxon>Cercopithecidae</taxon>
        <taxon>Cercopithecinae</taxon>
        <taxon>Mandrillus</taxon>
    </lineage>
</organism>
<keyword evidence="12" id="KW-1185">Reference proteome</keyword>
<dbReference type="AlphaFoldDB" id="A0A2K5XML0"/>
<dbReference type="GO" id="GO:0050684">
    <property type="term" value="P:regulation of mRNA processing"/>
    <property type="evidence" value="ECO:0007669"/>
    <property type="project" value="TreeGrafter"/>
</dbReference>
<dbReference type="GO" id="GO:0035556">
    <property type="term" value="P:intracellular signal transduction"/>
    <property type="evidence" value="ECO:0007669"/>
    <property type="project" value="TreeGrafter"/>
</dbReference>
<dbReference type="GO" id="GO:0005634">
    <property type="term" value="C:nucleus"/>
    <property type="evidence" value="ECO:0007669"/>
    <property type="project" value="TreeGrafter"/>
</dbReference>
<dbReference type="GO" id="GO:0005737">
    <property type="term" value="C:cytoplasm"/>
    <property type="evidence" value="ECO:0007669"/>
    <property type="project" value="TreeGrafter"/>
</dbReference>
<dbReference type="Ensembl" id="ENSMLET00000022319.1">
    <property type="protein sequence ID" value="ENSMLEP00000004525.1"/>
    <property type="gene ID" value="ENSMLEG00000020449.1"/>
</dbReference>
<dbReference type="GO" id="GO:0004674">
    <property type="term" value="F:protein serine/threonine kinase activity"/>
    <property type="evidence" value="ECO:0007669"/>
    <property type="project" value="UniProtKB-KW"/>
</dbReference>
<evidence type="ECO:0000256" key="1">
    <source>
        <dbReference type="ARBA" id="ARBA00012513"/>
    </source>
</evidence>
<dbReference type="PANTHER" id="PTHR47634">
    <property type="entry name" value="PROTEIN KINASE DOMAIN-CONTAINING PROTEIN-RELATED"/>
    <property type="match status" value="1"/>
</dbReference>
<evidence type="ECO:0000256" key="6">
    <source>
        <dbReference type="ARBA" id="ARBA00022840"/>
    </source>
</evidence>
<evidence type="ECO:0000256" key="2">
    <source>
        <dbReference type="ARBA" id="ARBA00022527"/>
    </source>
</evidence>
<dbReference type="GO" id="GO:0000245">
    <property type="term" value="P:spliceosomal complex assembly"/>
    <property type="evidence" value="ECO:0007669"/>
    <property type="project" value="TreeGrafter"/>
</dbReference>
<dbReference type="PANTHER" id="PTHR47634:SF6">
    <property type="entry name" value="SRSF PROTEIN KINASE 2"/>
    <property type="match status" value="1"/>
</dbReference>
<comment type="catalytic activity">
    <reaction evidence="7">
        <text>L-threonyl-[protein] + ATP = O-phospho-L-threonyl-[protein] + ADP + H(+)</text>
        <dbReference type="Rhea" id="RHEA:46608"/>
        <dbReference type="Rhea" id="RHEA-COMP:11060"/>
        <dbReference type="Rhea" id="RHEA-COMP:11605"/>
        <dbReference type="ChEBI" id="CHEBI:15378"/>
        <dbReference type="ChEBI" id="CHEBI:30013"/>
        <dbReference type="ChEBI" id="CHEBI:30616"/>
        <dbReference type="ChEBI" id="CHEBI:61977"/>
        <dbReference type="ChEBI" id="CHEBI:456216"/>
        <dbReference type="EC" id="2.7.11.1"/>
    </reaction>
</comment>
<evidence type="ECO:0000313" key="11">
    <source>
        <dbReference type="Ensembl" id="ENSMLEP00000004525.1"/>
    </source>
</evidence>
<dbReference type="FunFam" id="1.10.510.10:FF:000275">
    <property type="entry name" value="SRSF protein kinase 2 isoform X3"/>
    <property type="match status" value="1"/>
</dbReference>
<evidence type="ECO:0000256" key="9">
    <source>
        <dbReference type="SAM" id="MobiDB-lite"/>
    </source>
</evidence>
<reference evidence="11" key="1">
    <citation type="submission" date="2025-08" db="UniProtKB">
        <authorList>
            <consortium name="Ensembl"/>
        </authorList>
    </citation>
    <scope>IDENTIFICATION</scope>
</reference>
<evidence type="ECO:0000256" key="4">
    <source>
        <dbReference type="ARBA" id="ARBA00022741"/>
    </source>
</evidence>
<comment type="catalytic activity">
    <reaction evidence="8">
        <text>L-seryl-[protein] + ATP = O-phospho-L-seryl-[protein] + ADP + H(+)</text>
        <dbReference type="Rhea" id="RHEA:17989"/>
        <dbReference type="Rhea" id="RHEA-COMP:9863"/>
        <dbReference type="Rhea" id="RHEA-COMP:11604"/>
        <dbReference type="ChEBI" id="CHEBI:15378"/>
        <dbReference type="ChEBI" id="CHEBI:29999"/>
        <dbReference type="ChEBI" id="CHEBI:30616"/>
        <dbReference type="ChEBI" id="CHEBI:83421"/>
        <dbReference type="ChEBI" id="CHEBI:456216"/>
        <dbReference type="EC" id="2.7.11.1"/>
    </reaction>
</comment>
<proteinExistence type="predicted"/>
<evidence type="ECO:0000256" key="8">
    <source>
        <dbReference type="ARBA" id="ARBA00048679"/>
    </source>
</evidence>
<feature type="domain" description="Protein kinase" evidence="10">
    <location>
        <begin position="1"/>
        <end position="144"/>
    </location>
</feature>
<dbReference type="InterPro" id="IPR011009">
    <property type="entry name" value="Kinase-like_dom_sf"/>
</dbReference>
<dbReference type="EC" id="2.7.11.1" evidence="1"/>
<dbReference type="Gene3D" id="1.10.510.10">
    <property type="entry name" value="Transferase(Phosphotransferase) domain 1"/>
    <property type="match status" value="1"/>
</dbReference>
<evidence type="ECO:0000259" key="10">
    <source>
        <dbReference type="PROSITE" id="PS50011"/>
    </source>
</evidence>
<dbReference type="GeneTree" id="ENSGT00940000154795"/>
<dbReference type="InterPro" id="IPR008271">
    <property type="entry name" value="Ser/Thr_kinase_AS"/>
</dbReference>
<evidence type="ECO:0000256" key="7">
    <source>
        <dbReference type="ARBA" id="ARBA00047899"/>
    </source>
</evidence>
<dbReference type="PROSITE" id="PS50011">
    <property type="entry name" value="PROTEIN_KINASE_DOM"/>
    <property type="match status" value="1"/>
</dbReference>
<feature type="region of interest" description="Disordered" evidence="9">
    <location>
        <begin position="109"/>
        <end position="144"/>
    </location>
</feature>
<keyword evidence="2" id="KW-0723">Serine/threonine-protein kinase</keyword>
<keyword evidence="4" id="KW-0547">Nucleotide-binding</keyword>
<dbReference type="InterPro" id="IPR000719">
    <property type="entry name" value="Prot_kinase_dom"/>
</dbReference>
<dbReference type="Gene3D" id="3.30.200.20">
    <property type="entry name" value="Phosphorylase Kinase, domain 1"/>
    <property type="match status" value="1"/>
</dbReference>
<protein>
    <recommendedName>
        <fullName evidence="1">non-specific serine/threonine protein kinase</fullName>
        <ecNumber evidence="1">2.7.11.1</ecNumber>
    </recommendedName>
</protein>
<dbReference type="Proteomes" id="UP000233140">
    <property type="component" value="Unassembled WGS sequence"/>
</dbReference>
<keyword evidence="6" id="KW-0067">ATP-binding</keyword>